<comment type="similarity">
    <text evidence="3">Belongs to the peptidase M42 family.</text>
</comment>
<evidence type="ECO:0000313" key="6">
    <source>
        <dbReference type="EMBL" id="TSJ48194.1"/>
    </source>
</evidence>
<sequence length="312" mass="34985">MELSNSQLLQEIIRIQGVASDESRIKSFIKDYVLKHQGYWKSKPHIIDGTGFQDALILVFGNPRTAVYAHMDTIGYSVGYENELIRVGGPKNIDGTILVGNDSHGVVEGELMIFENEYNQQRLQLSCERAVDRGTLLSFKPHFKETKEYVQSPYLDNRLGVYVALQLAETMENGAIVFSTYEEHGGNSVGACAKYLMNNYEVFQALICDITWVTSGVVHKGGVAISMRDSMLPRRKYLNKILKIANDSGIKFQLEVESAGGSDGSVLQKSDLPIDWCFIGAPEDNVHTPAEKVYKKDIESMIELYRVLMDQL</sequence>
<dbReference type="InterPro" id="IPR008007">
    <property type="entry name" value="Peptidase_M42"/>
</dbReference>
<feature type="binding site" evidence="5">
    <location>
        <position position="70"/>
    </location>
    <ligand>
        <name>Zn(2+)</name>
        <dbReference type="ChEBI" id="CHEBI:29105"/>
        <label>1</label>
    </ligand>
</feature>
<keyword evidence="6" id="KW-0031">Aminopeptidase</keyword>
<evidence type="ECO:0000256" key="1">
    <source>
        <dbReference type="ARBA" id="ARBA00022723"/>
    </source>
</evidence>
<comment type="cofactor">
    <cofactor evidence="5">
        <name>a divalent metal cation</name>
        <dbReference type="ChEBI" id="CHEBI:60240"/>
    </cofactor>
    <text evidence="5">Binds 2 divalent metal cations per subunit.</text>
</comment>
<comment type="caution">
    <text evidence="6">The sequence shown here is derived from an EMBL/GenBank/DDBJ whole genome shotgun (WGS) entry which is preliminary data.</text>
</comment>
<dbReference type="EMBL" id="VLPL01000001">
    <property type="protein sequence ID" value="TSJ48194.1"/>
    <property type="molecule type" value="Genomic_DNA"/>
</dbReference>
<feature type="binding site" evidence="5">
    <location>
        <position position="156"/>
    </location>
    <ligand>
        <name>Zn(2+)</name>
        <dbReference type="ChEBI" id="CHEBI:29105"/>
        <label>2</label>
    </ligand>
</feature>
<dbReference type="PIRSF" id="PIRSF001123">
    <property type="entry name" value="PepA_GA"/>
    <property type="match status" value="1"/>
</dbReference>
<feature type="binding site" evidence="5">
    <location>
        <position position="156"/>
    </location>
    <ligand>
        <name>Zn(2+)</name>
        <dbReference type="ChEBI" id="CHEBI:29105"/>
        <label>1</label>
    </ligand>
</feature>
<feature type="binding site" evidence="5">
    <location>
        <position position="287"/>
    </location>
    <ligand>
        <name>Zn(2+)</name>
        <dbReference type="ChEBI" id="CHEBI:29105"/>
        <label>2</label>
    </ligand>
</feature>
<reference evidence="6 7" key="1">
    <citation type="submission" date="2019-07" db="EMBL/GenBank/DDBJ databases">
        <authorList>
            <person name="Huq M.A."/>
        </authorList>
    </citation>
    <scope>NUCLEOTIDE SEQUENCE [LARGE SCALE GENOMIC DNA]</scope>
    <source>
        <strain evidence="6 7">MAH-3</strain>
    </source>
</reference>
<dbReference type="PANTHER" id="PTHR32481">
    <property type="entry name" value="AMINOPEPTIDASE"/>
    <property type="match status" value="1"/>
</dbReference>
<keyword evidence="6" id="KW-0645">Protease</keyword>
<dbReference type="Proteomes" id="UP000316008">
    <property type="component" value="Unassembled WGS sequence"/>
</dbReference>
<evidence type="ECO:0000256" key="5">
    <source>
        <dbReference type="PIRSR" id="PIRSR001123-2"/>
    </source>
</evidence>
<proteinExistence type="inferred from homology"/>
<dbReference type="RefSeq" id="WP_144331729.1">
    <property type="nucleotide sequence ID" value="NZ_VLPL01000001.1"/>
</dbReference>
<dbReference type="InterPro" id="IPR051464">
    <property type="entry name" value="Peptidase_M42_aminopept"/>
</dbReference>
<dbReference type="GO" id="GO:0046872">
    <property type="term" value="F:metal ion binding"/>
    <property type="evidence" value="ECO:0007669"/>
    <property type="project" value="UniProtKB-UniRule"/>
</dbReference>
<evidence type="ECO:0000256" key="3">
    <source>
        <dbReference type="PIRNR" id="PIRNR001123"/>
    </source>
</evidence>
<name>A0A556N7P2_9FLAO</name>
<dbReference type="OrthoDB" id="867380at2"/>
<protein>
    <submittedName>
        <fullName evidence="6">Aminopeptidase</fullName>
    </submittedName>
</protein>
<evidence type="ECO:0000256" key="2">
    <source>
        <dbReference type="ARBA" id="ARBA00022801"/>
    </source>
</evidence>
<evidence type="ECO:0000256" key="4">
    <source>
        <dbReference type="PIRSR" id="PIRSR001123-1"/>
    </source>
</evidence>
<dbReference type="GO" id="GO:0004177">
    <property type="term" value="F:aminopeptidase activity"/>
    <property type="evidence" value="ECO:0007669"/>
    <property type="project" value="UniProtKB-UniRule"/>
</dbReference>
<organism evidence="6 7">
    <name type="scientific">Fluviicola chungangensis</name>
    <dbReference type="NCBI Taxonomy" id="2597671"/>
    <lineage>
        <taxon>Bacteria</taxon>
        <taxon>Pseudomonadati</taxon>
        <taxon>Bacteroidota</taxon>
        <taxon>Flavobacteriia</taxon>
        <taxon>Flavobacteriales</taxon>
        <taxon>Crocinitomicaceae</taxon>
        <taxon>Fluviicola</taxon>
    </lineage>
</organism>
<dbReference type="PANTHER" id="PTHR32481:SF0">
    <property type="entry name" value="AMINOPEPTIDASE YPDE-RELATED"/>
    <property type="match status" value="1"/>
</dbReference>
<gene>
    <name evidence="6" type="ORF">FO442_03385</name>
</gene>
<dbReference type="AlphaFoldDB" id="A0A556N7P2"/>
<evidence type="ECO:0000313" key="7">
    <source>
        <dbReference type="Proteomes" id="UP000316008"/>
    </source>
</evidence>
<dbReference type="Pfam" id="PF05343">
    <property type="entry name" value="Peptidase_M42"/>
    <property type="match status" value="1"/>
</dbReference>
<keyword evidence="1 5" id="KW-0479">Metal-binding</keyword>
<accession>A0A556N7P2</accession>
<keyword evidence="2" id="KW-0378">Hydrolase</keyword>
<keyword evidence="7" id="KW-1185">Reference proteome</keyword>
<dbReference type="Gene3D" id="3.40.630.10">
    <property type="entry name" value="Zn peptidases"/>
    <property type="match status" value="2"/>
</dbReference>
<feature type="binding site" evidence="5">
    <location>
        <position position="183"/>
    </location>
    <ligand>
        <name>Zn(2+)</name>
        <dbReference type="ChEBI" id="CHEBI:29105"/>
        <label>2</label>
    </ligand>
</feature>
<feature type="active site" description="Proton acceptor" evidence="4">
    <location>
        <position position="182"/>
    </location>
</feature>
<dbReference type="SUPFAM" id="SSF53187">
    <property type="entry name" value="Zn-dependent exopeptidases"/>
    <property type="match status" value="1"/>
</dbReference>